<name>A0A9P8PZE6_9ASCO</name>
<organism evidence="8 9">
    <name type="scientific">Wickerhamomyces mucosus</name>
    <dbReference type="NCBI Taxonomy" id="1378264"/>
    <lineage>
        <taxon>Eukaryota</taxon>
        <taxon>Fungi</taxon>
        <taxon>Dikarya</taxon>
        <taxon>Ascomycota</taxon>
        <taxon>Saccharomycotina</taxon>
        <taxon>Saccharomycetes</taxon>
        <taxon>Phaffomycetales</taxon>
        <taxon>Wickerhamomycetaceae</taxon>
        <taxon>Wickerhamomyces</taxon>
    </lineage>
</organism>
<feature type="region of interest" description="Disordered" evidence="5">
    <location>
        <begin position="447"/>
        <end position="474"/>
    </location>
</feature>
<dbReference type="Gene3D" id="3.30.200.160">
    <property type="entry name" value="TFIIIC, subcomplex tauA, subunit Sfc1, barrel domain"/>
    <property type="match status" value="1"/>
</dbReference>
<dbReference type="InterPro" id="IPR019136">
    <property type="entry name" value="TF_IIIC_su-5_HTH"/>
</dbReference>
<comment type="caution">
    <text evidence="8">The sequence shown here is derived from an EMBL/GenBank/DDBJ whole genome shotgun (WGS) entry which is preliminary data.</text>
</comment>
<accession>A0A9P8PZE6</accession>
<proteinExistence type="predicted"/>
<dbReference type="InterPro" id="IPR042536">
    <property type="entry name" value="TFIIIC_tauA_Sfc1"/>
</dbReference>
<protein>
    <recommendedName>
        <fullName evidence="10">Transcription factor IIIC subunit 5 HTH domain-containing protein</fullName>
    </recommendedName>
</protein>
<reference evidence="8" key="2">
    <citation type="submission" date="2021-01" db="EMBL/GenBank/DDBJ databases">
        <authorList>
            <person name="Schikora-Tamarit M.A."/>
        </authorList>
    </citation>
    <scope>NUCLEOTIDE SEQUENCE</scope>
    <source>
        <strain evidence="8">CBS6341</strain>
    </source>
</reference>
<comment type="subcellular location">
    <subcellularLocation>
        <location evidence="1">Nucleus</location>
    </subcellularLocation>
</comment>
<reference evidence="8" key="1">
    <citation type="journal article" date="2021" name="Open Biol.">
        <title>Shared evolutionary footprints suggest mitochondrial oxidative damage underlies multiple complex I losses in fungi.</title>
        <authorList>
            <person name="Schikora-Tamarit M.A."/>
            <person name="Marcet-Houben M."/>
            <person name="Nosek J."/>
            <person name="Gabaldon T."/>
        </authorList>
    </citation>
    <scope>NUCLEOTIDE SEQUENCE</scope>
    <source>
        <strain evidence="8">CBS6341</strain>
    </source>
</reference>
<gene>
    <name evidence="8" type="ORF">WICMUC_000407</name>
</gene>
<dbReference type="Pfam" id="PF17682">
    <property type="entry name" value="Tau95_N"/>
    <property type="match status" value="1"/>
</dbReference>
<keyword evidence="9" id="KW-1185">Reference proteome</keyword>
<keyword evidence="3" id="KW-0804">Transcription</keyword>
<dbReference type="GO" id="GO:0001002">
    <property type="term" value="F:RNA polymerase III type 1 promoter sequence-specific DNA binding"/>
    <property type="evidence" value="ECO:0007669"/>
    <property type="project" value="TreeGrafter"/>
</dbReference>
<evidence type="ECO:0000259" key="7">
    <source>
        <dbReference type="Pfam" id="PF17682"/>
    </source>
</evidence>
<dbReference type="OrthoDB" id="5598268at2759"/>
<dbReference type="GO" id="GO:0001003">
    <property type="term" value="F:RNA polymerase III type 2 promoter sequence-specific DNA binding"/>
    <property type="evidence" value="ECO:0007669"/>
    <property type="project" value="TreeGrafter"/>
</dbReference>
<dbReference type="Proteomes" id="UP000769528">
    <property type="component" value="Unassembled WGS sequence"/>
</dbReference>
<evidence type="ECO:0000256" key="3">
    <source>
        <dbReference type="ARBA" id="ARBA00023163"/>
    </source>
</evidence>
<dbReference type="GO" id="GO:0006384">
    <property type="term" value="P:transcription initiation at RNA polymerase III promoter"/>
    <property type="evidence" value="ECO:0007669"/>
    <property type="project" value="InterPro"/>
</dbReference>
<evidence type="ECO:0008006" key="10">
    <source>
        <dbReference type="Google" id="ProtNLM"/>
    </source>
</evidence>
<dbReference type="PANTHER" id="PTHR13230:SF5">
    <property type="entry name" value="GENERAL TRANSCRIPTION FACTOR 3C POLYPEPTIDE 5"/>
    <property type="match status" value="1"/>
</dbReference>
<dbReference type="InterPro" id="IPR041499">
    <property type="entry name" value="Tfc1/Sfc1_N"/>
</dbReference>
<dbReference type="GO" id="GO:0005634">
    <property type="term" value="C:nucleus"/>
    <property type="evidence" value="ECO:0007669"/>
    <property type="project" value="UniProtKB-SubCell"/>
</dbReference>
<dbReference type="GO" id="GO:0000127">
    <property type="term" value="C:transcription factor TFIIIC complex"/>
    <property type="evidence" value="ECO:0007669"/>
    <property type="project" value="InterPro"/>
</dbReference>
<evidence type="ECO:0000313" key="9">
    <source>
        <dbReference type="Proteomes" id="UP000769528"/>
    </source>
</evidence>
<evidence type="ECO:0000259" key="6">
    <source>
        <dbReference type="Pfam" id="PF09734"/>
    </source>
</evidence>
<evidence type="ECO:0000256" key="2">
    <source>
        <dbReference type="ARBA" id="ARBA00023125"/>
    </source>
</evidence>
<evidence type="ECO:0000313" key="8">
    <source>
        <dbReference type="EMBL" id="KAH3680340.1"/>
    </source>
</evidence>
<sequence>MNSKYAKENSLDIPHYSSIEFPLKVKNLDKALDLVGGENSILRSCQDHSVNPLELRFTSNRYEHPIQADVSTSEQILIKISLPVKELEENNGNIRKTLRCLHKQGHKPAYIQPVAIINKSFRFRELSDFQFQTKNNEIVQRFEKSAHQLKYSNLKQSLKFEQDLEPYKPSKDGSYQLPPPPRFSSIRFPFDYGYKKNNATMEKEGKLIVRNKHIKLHSMIIKYDDKIPQGPSSELVTQLDIFKKESNENSIFKDILKTIDILNNLFSTKPIWIRKHLEAILPNHLKPSLKHALPQVSYTFTKGPWRQAYIKFGIDPKSSNEFAKYQTGSFRVNDYRKSLVTKNYITDRPNDVASIFLFNGEELPATLLFQIENLIDPLIAKMIKESTYQEQADFDDGWFDKLTMAKIRYIVPYKLKSLVNGDIVDDDKLKDQLLRLEAHVHDRQEIEADDDHILNDDDDDDDDDDEYDDDDINSIGTLDIDEINIDPENSSFDEVFRYLQTTNPQGANELKDLVGMIKQKDIDFN</sequence>
<evidence type="ECO:0000256" key="4">
    <source>
        <dbReference type="ARBA" id="ARBA00023242"/>
    </source>
</evidence>
<feature type="domain" description="Transcription factor IIIC subunit 5 HTH" evidence="6">
    <location>
        <begin position="177"/>
        <end position="331"/>
    </location>
</feature>
<dbReference type="EMBL" id="JAEUBF010000131">
    <property type="protein sequence ID" value="KAH3680340.1"/>
    <property type="molecule type" value="Genomic_DNA"/>
</dbReference>
<evidence type="ECO:0000256" key="5">
    <source>
        <dbReference type="SAM" id="MobiDB-lite"/>
    </source>
</evidence>
<dbReference type="AlphaFoldDB" id="A0A9P8PZE6"/>
<dbReference type="InterPro" id="IPR040454">
    <property type="entry name" value="TF_IIIC_Tfc1/Sfc1"/>
</dbReference>
<dbReference type="Pfam" id="PF09734">
    <property type="entry name" value="Tau95"/>
    <property type="match status" value="1"/>
</dbReference>
<evidence type="ECO:0000256" key="1">
    <source>
        <dbReference type="ARBA" id="ARBA00004123"/>
    </source>
</evidence>
<feature type="compositionally biased region" description="Acidic residues" evidence="5">
    <location>
        <begin position="456"/>
        <end position="472"/>
    </location>
</feature>
<dbReference type="PANTHER" id="PTHR13230">
    <property type="entry name" value="GENERAL TRANSCRIPTION FACTOR IIIC, POLYPEPTIDE 5"/>
    <property type="match status" value="1"/>
</dbReference>
<feature type="domain" description="Transcription factor IIIC subunit Tfc1/Sfc1 triple barrel" evidence="7">
    <location>
        <begin position="18"/>
        <end position="131"/>
    </location>
</feature>
<keyword evidence="4" id="KW-0539">Nucleus</keyword>
<keyword evidence="2" id="KW-0238">DNA-binding</keyword>